<dbReference type="CDD" id="cd01127">
    <property type="entry name" value="TrwB_TraG_TraD_VirD4"/>
    <property type="match status" value="1"/>
</dbReference>
<sequence>MTELERAIRRLRRKHTVPRLVYRYVSGRPITGRDGYPYLSRGAGRLAGWQRQVIRLSVPATAALAVAQPEQVGSLVGSAALVAGWRARRRFTMRRFNREYVTPTLAALAPAMGLQTGVRLHVDPTLGNLTPRLAKPLSPAEVAVRAWYGERVEPVIRWLPDQAQRAAWAIQRKAEPVTSRLAVFRRPTDPDKGPRIELVADTPYLTKEQRHLVSSIIGSKIPVSDLVESWHQVGPRVTATWTVRKRPPARVGVDQVAEHLPRLAEWEFYIGQGAGDQPVILSLRDDSPHIAVSAGTGAGKSVLAELVAVQVLARGGRVVILDRKGSHRWALGLAGVDYCTRPAQMHDALVRLAALADERNTLALHEPEDWDCGPRVLVIAEELNATIGQLVNFWAEVRGKGDPKRSPAVSALADLLFMGRSAKVNVLAIAQMLTARAIGGPEARENFGIRCLARYTANNWKMLVPEAAMPRASRTLGRWQVVIGGQATEVQVAYLSAADARRLACPRSSGTSQVSGLSSPAGDFLTLRQAIDAGVIPWKLDAAKKRLQRKVGEVPTPRGKSGNADLYARADLARWAGSETGERISQ</sequence>
<dbReference type="EMBL" id="LT607750">
    <property type="protein sequence ID" value="SCG69697.1"/>
    <property type="molecule type" value="Genomic_DNA"/>
</dbReference>
<dbReference type="AlphaFoldDB" id="A0A1C5JGJ6"/>
<reference evidence="2 3" key="1">
    <citation type="submission" date="2016-06" db="EMBL/GenBank/DDBJ databases">
        <authorList>
            <person name="Kjaerup R.B."/>
            <person name="Dalgaard T.S."/>
            <person name="Juul-Madsen H.R."/>
        </authorList>
    </citation>
    <scope>NUCLEOTIDE SEQUENCE [LARGE SCALE GENOMIC DNA]</scope>
    <source>
        <strain evidence="2 3">DSM 43904</strain>
    </source>
</reference>
<dbReference type="Gene3D" id="3.40.50.300">
    <property type="entry name" value="P-loop containing nucleotide triphosphate hydrolases"/>
    <property type="match status" value="1"/>
</dbReference>
<organism evidence="2 3">
    <name type="scientific">Micromonospora echinaurantiaca</name>
    <dbReference type="NCBI Taxonomy" id="47857"/>
    <lineage>
        <taxon>Bacteria</taxon>
        <taxon>Bacillati</taxon>
        <taxon>Actinomycetota</taxon>
        <taxon>Actinomycetes</taxon>
        <taxon>Micromonosporales</taxon>
        <taxon>Micromonosporaceae</taxon>
        <taxon>Micromonospora</taxon>
    </lineage>
</organism>
<gene>
    <name evidence="2" type="ORF">GA0070609_4438</name>
</gene>
<dbReference type="Pfam" id="PF01935">
    <property type="entry name" value="DUF87"/>
    <property type="match status" value="1"/>
</dbReference>
<feature type="domain" description="Helicase HerA central" evidence="1">
    <location>
        <begin position="274"/>
        <end position="331"/>
    </location>
</feature>
<dbReference type="InterPro" id="IPR027417">
    <property type="entry name" value="P-loop_NTPase"/>
</dbReference>
<evidence type="ECO:0000259" key="1">
    <source>
        <dbReference type="Pfam" id="PF01935"/>
    </source>
</evidence>
<evidence type="ECO:0000313" key="2">
    <source>
        <dbReference type="EMBL" id="SCG69697.1"/>
    </source>
</evidence>
<dbReference type="InterPro" id="IPR002789">
    <property type="entry name" value="HerA_central"/>
</dbReference>
<protein>
    <recommendedName>
        <fullName evidence="1">Helicase HerA central domain-containing protein</fullName>
    </recommendedName>
</protein>
<accession>A0A1C5JGJ6</accession>
<dbReference type="Proteomes" id="UP000198217">
    <property type="component" value="Chromosome I"/>
</dbReference>
<keyword evidence="3" id="KW-1185">Reference proteome</keyword>
<name>A0A1C5JGJ6_9ACTN</name>
<proteinExistence type="predicted"/>
<evidence type="ECO:0000313" key="3">
    <source>
        <dbReference type="Proteomes" id="UP000198217"/>
    </source>
</evidence>
<dbReference type="SUPFAM" id="SSF52540">
    <property type="entry name" value="P-loop containing nucleoside triphosphate hydrolases"/>
    <property type="match status" value="1"/>
</dbReference>